<dbReference type="Proteomes" id="UP000552615">
    <property type="component" value="Unassembled WGS sequence"/>
</dbReference>
<dbReference type="RefSeq" id="WP_169230108.1">
    <property type="nucleotide sequence ID" value="NZ_JABBGF010000001.1"/>
</dbReference>
<accession>A0A7Y0A4X1</accession>
<dbReference type="EMBL" id="JABBGF010000001">
    <property type="protein sequence ID" value="NML56732.1"/>
    <property type="molecule type" value="Genomic_DNA"/>
</dbReference>
<gene>
    <name evidence="2" type="ORF">HHL20_05190</name>
</gene>
<dbReference type="AlphaFoldDB" id="A0A7Y0A4X1"/>
<comment type="caution">
    <text evidence="2">The sequence shown here is derived from an EMBL/GenBank/DDBJ whole genome shotgun (WGS) entry which is preliminary data.</text>
</comment>
<sequence length="70" mass="7059">MTSNKGGVINLTEAKSSSTAPLTKNQTAGFPIIQNSGGTVVGKGKPGIPGGTVIPPTTINVVRPKDNKTN</sequence>
<evidence type="ECO:0000313" key="2">
    <source>
        <dbReference type="EMBL" id="NML56732.1"/>
    </source>
</evidence>
<evidence type="ECO:0000256" key="1">
    <source>
        <dbReference type="SAM" id="MobiDB-lite"/>
    </source>
</evidence>
<feature type="compositionally biased region" description="Polar residues" evidence="1">
    <location>
        <begin position="13"/>
        <end position="36"/>
    </location>
</feature>
<protein>
    <submittedName>
        <fullName evidence="2">Uncharacterized protein</fullName>
    </submittedName>
</protein>
<feature type="compositionally biased region" description="Gly residues" evidence="1">
    <location>
        <begin position="39"/>
        <end position="50"/>
    </location>
</feature>
<keyword evidence="3" id="KW-1185">Reference proteome</keyword>
<evidence type="ECO:0000313" key="3">
    <source>
        <dbReference type="Proteomes" id="UP000552615"/>
    </source>
</evidence>
<reference evidence="2 3" key="1">
    <citation type="submission" date="2020-04" db="EMBL/GenBank/DDBJ databases">
        <title>Chryseobacterium sp. RJ-7-14 sp. nov., isolated from Jeju soil.</title>
        <authorList>
            <person name="Dahal R.H."/>
            <person name="Chaudhary D.K."/>
        </authorList>
    </citation>
    <scope>NUCLEOTIDE SEQUENCE [LARGE SCALE GENOMIC DNA]</scope>
    <source>
        <strain evidence="2 3">RJ-7-14</strain>
    </source>
</reference>
<organism evidence="2 3">
    <name type="scientific">Chryseobacterium cheonjiense</name>
    <dbReference type="NCBI Taxonomy" id="2728845"/>
    <lineage>
        <taxon>Bacteria</taxon>
        <taxon>Pseudomonadati</taxon>
        <taxon>Bacteroidota</taxon>
        <taxon>Flavobacteriia</taxon>
        <taxon>Flavobacteriales</taxon>
        <taxon>Weeksellaceae</taxon>
        <taxon>Chryseobacterium group</taxon>
        <taxon>Chryseobacterium</taxon>
    </lineage>
</organism>
<proteinExistence type="predicted"/>
<name>A0A7Y0A4X1_9FLAO</name>
<feature type="region of interest" description="Disordered" evidence="1">
    <location>
        <begin position="1"/>
        <end position="70"/>
    </location>
</feature>